<evidence type="ECO:0000256" key="3">
    <source>
        <dbReference type="ARBA" id="ARBA00022741"/>
    </source>
</evidence>
<dbReference type="EMBL" id="GL732574">
    <property type="protein sequence ID" value="EFX75648.1"/>
    <property type="molecule type" value="Genomic_DNA"/>
</dbReference>
<dbReference type="OMA" id="TSWARAM"/>
<protein>
    <recommendedName>
        <fullName evidence="6">Alpha-type protein kinase domain-containing protein</fullName>
    </recommendedName>
</protein>
<evidence type="ECO:0000259" key="6">
    <source>
        <dbReference type="PROSITE" id="PS51158"/>
    </source>
</evidence>
<dbReference type="GO" id="GO:0004674">
    <property type="term" value="F:protein serine/threonine kinase activity"/>
    <property type="evidence" value="ECO:0000318"/>
    <property type="project" value="GO_Central"/>
</dbReference>
<evidence type="ECO:0000256" key="1">
    <source>
        <dbReference type="ARBA" id="ARBA00022527"/>
    </source>
</evidence>
<evidence type="ECO:0000313" key="8">
    <source>
        <dbReference type="Proteomes" id="UP000000305"/>
    </source>
</evidence>
<name>E9GXZ1_DAPPU</name>
<dbReference type="eggNOG" id="ENOG502S4BB">
    <property type="taxonomic scope" value="Eukaryota"/>
</dbReference>
<dbReference type="AlphaFoldDB" id="E9GXZ1"/>
<dbReference type="PANTHER" id="PTHR45992:SF11">
    <property type="entry name" value="ALPHA-TYPE PROTEIN KINASE DOMAIN-CONTAINING PROTEIN"/>
    <property type="match status" value="1"/>
</dbReference>
<dbReference type="HOGENOM" id="CLU_077993_0_0_1"/>
<keyword evidence="1" id="KW-0723">Serine/threonine-protein kinase</keyword>
<dbReference type="InterPro" id="IPR051852">
    <property type="entry name" value="Alpha-type_PK"/>
</dbReference>
<accession>E9GXZ1</accession>
<proteinExistence type="predicted"/>
<evidence type="ECO:0000313" key="7">
    <source>
        <dbReference type="EMBL" id="EFX75648.1"/>
    </source>
</evidence>
<dbReference type="Gene3D" id="3.20.200.10">
    <property type="entry name" value="MHCK/EF2 kinase"/>
    <property type="match status" value="1"/>
</dbReference>
<feature type="domain" description="Alpha-type protein kinase" evidence="6">
    <location>
        <begin position="1"/>
        <end position="212"/>
    </location>
</feature>
<dbReference type="OrthoDB" id="301415at2759"/>
<dbReference type="PROSITE" id="PS51158">
    <property type="entry name" value="ALPHA_KINASE"/>
    <property type="match status" value="1"/>
</dbReference>
<sequence>MANFARENNATEAEINLDYVFATGAFKYVYKGRYTKGRRAGQECVCKIFKSGSVFEESYFRVELDVVAKALEVVNSFNKDKVINESIWLNKPTIWTFMPGSEREGEKHLIEPLIFNFEKFNSNTGWTPRKSSPWIDVMQALSHYSYHSSNRSLLFCDLQGGVYKDGFIITDPVIMSTAQEYGPTDLGPAGISTFFARHKCNEYCNSGWIIPHDRRQYFHVQKGTTMVLPTRQSRTPLTYKKLGL</sequence>
<keyword evidence="2" id="KW-0808">Transferase</keyword>
<dbReference type="SUPFAM" id="SSF56112">
    <property type="entry name" value="Protein kinase-like (PK-like)"/>
    <property type="match status" value="1"/>
</dbReference>
<dbReference type="Pfam" id="PF02816">
    <property type="entry name" value="Alpha_kinase"/>
    <property type="match status" value="1"/>
</dbReference>
<keyword evidence="3" id="KW-0547">Nucleotide-binding</keyword>
<keyword evidence="5" id="KW-0067">ATP-binding</keyword>
<dbReference type="PANTHER" id="PTHR45992">
    <property type="entry name" value="EUKARYOTIC ELONGATION FACTOR 2 KINASE-RELATED"/>
    <property type="match status" value="1"/>
</dbReference>
<dbReference type="InParanoid" id="E9GXZ1"/>
<dbReference type="GO" id="GO:0005524">
    <property type="term" value="F:ATP binding"/>
    <property type="evidence" value="ECO:0007669"/>
    <property type="project" value="UniProtKB-KW"/>
</dbReference>
<dbReference type="InterPro" id="IPR004166">
    <property type="entry name" value="a-kinase_dom"/>
</dbReference>
<keyword evidence="8" id="KW-1185">Reference proteome</keyword>
<gene>
    <name evidence="7" type="ORF">DAPPUDRAFT_199244</name>
</gene>
<dbReference type="Proteomes" id="UP000000305">
    <property type="component" value="Unassembled WGS sequence"/>
</dbReference>
<organism evidence="7 8">
    <name type="scientific">Daphnia pulex</name>
    <name type="common">Water flea</name>
    <dbReference type="NCBI Taxonomy" id="6669"/>
    <lineage>
        <taxon>Eukaryota</taxon>
        <taxon>Metazoa</taxon>
        <taxon>Ecdysozoa</taxon>
        <taxon>Arthropoda</taxon>
        <taxon>Crustacea</taxon>
        <taxon>Branchiopoda</taxon>
        <taxon>Diplostraca</taxon>
        <taxon>Cladocera</taxon>
        <taxon>Anomopoda</taxon>
        <taxon>Daphniidae</taxon>
        <taxon>Daphnia</taxon>
    </lineage>
</organism>
<keyword evidence="4" id="KW-0418">Kinase</keyword>
<evidence type="ECO:0000256" key="2">
    <source>
        <dbReference type="ARBA" id="ARBA00022679"/>
    </source>
</evidence>
<evidence type="ECO:0000256" key="4">
    <source>
        <dbReference type="ARBA" id="ARBA00022777"/>
    </source>
</evidence>
<reference evidence="7 8" key="1">
    <citation type="journal article" date="2011" name="Science">
        <title>The ecoresponsive genome of Daphnia pulex.</title>
        <authorList>
            <person name="Colbourne J.K."/>
            <person name="Pfrender M.E."/>
            <person name="Gilbert D."/>
            <person name="Thomas W.K."/>
            <person name="Tucker A."/>
            <person name="Oakley T.H."/>
            <person name="Tokishita S."/>
            <person name="Aerts A."/>
            <person name="Arnold G.J."/>
            <person name="Basu M.K."/>
            <person name="Bauer D.J."/>
            <person name="Caceres C.E."/>
            <person name="Carmel L."/>
            <person name="Casola C."/>
            <person name="Choi J.H."/>
            <person name="Detter J.C."/>
            <person name="Dong Q."/>
            <person name="Dusheyko S."/>
            <person name="Eads B.D."/>
            <person name="Frohlich T."/>
            <person name="Geiler-Samerotte K.A."/>
            <person name="Gerlach D."/>
            <person name="Hatcher P."/>
            <person name="Jogdeo S."/>
            <person name="Krijgsveld J."/>
            <person name="Kriventseva E.V."/>
            <person name="Kultz D."/>
            <person name="Laforsch C."/>
            <person name="Lindquist E."/>
            <person name="Lopez J."/>
            <person name="Manak J.R."/>
            <person name="Muller J."/>
            <person name="Pangilinan J."/>
            <person name="Patwardhan R.P."/>
            <person name="Pitluck S."/>
            <person name="Pritham E.J."/>
            <person name="Rechtsteiner A."/>
            <person name="Rho M."/>
            <person name="Rogozin I.B."/>
            <person name="Sakarya O."/>
            <person name="Salamov A."/>
            <person name="Schaack S."/>
            <person name="Shapiro H."/>
            <person name="Shiga Y."/>
            <person name="Skalitzky C."/>
            <person name="Smith Z."/>
            <person name="Souvorov A."/>
            <person name="Sung W."/>
            <person name="Tang Z."/>
            <person name="Tsuchiya D."/>
            <person name="Tu H."/>
            <person name="Vos H."/>
            <person name="Wang M."/>
            <person name="Wolf Y.I."/>
            <person name="Yamagata H."/>
            <person name="Yamada T."/>
            <person name="Ye Y."/>
            <person name="Shaw J.R."/>
            <person name="Andrews J."/>
            <person name="Crease T.J."/>
            <person name="Tang H."/>
            <person name="Lucas S.M."/>
            <person name="Robertson H.M."/>
            <person name="Bork P."/>
            <person name="Koonin E.V."/>
            <person name="Zdobnov E.M."/>
            <person name="Grigoriev I.V."/>
            <person name="Lynch M."/>
            <person name="Boore J.L."/>
        </authorList>
    </citation>
    <scope>NUCLEOTIDE SEQUENCE [LARGE SCALE GENOMIC DNA]</scope>
</reference>
<dbReference type="SMART" id="SM00811">
    <property type="entry name" value="Alpha_kinase"/>
    <property type="match status" value="1"/>
</dbReference>
<dbReference type="InterPro" id="IPR011009">
    <property type="entry name" value="Kinase-like_dom_sf"/>
</dbReference>
<dbReference type="KEGG" id="dpx:DAPPUDRAFT_199244"/>
<evidence type="ECO:0000256" key="5">
    <source>
        <dbReference type="ARBA" id="ARBA00022840"/>
    </source>
</evidence>